<organism evidence="9 10">
    <name type="scientific">Fimbriiglobus ruber</name>
    <dbReference type="NCBI Taxonomy" id="1908690"/>
    <lineage>
        <taxon>Bacteria</taxon>
        <taxon>Pseudomonadati</taxon>
        <taxon>Planctomycetota</taxon>
        <taxon>Planctomycetia</taxon>
        <taxon>Gemmatales</taxon>
        <taxon>Gemmataceae</taxon>
        <taxon>Fimbriiglobus</taxon>
    </lineage>
</organism>
<dbReference type="Gene3D" id="2.40.50.100">
    <property type="match status" value="1"/>
</dbReference>
<dbReference type="GO" id="GO:0005886">
    <property type="term" value="C:plasma membrane"/>
    <property type="evidence" value="ECO:0007669"/>
    <property type="project" value="TreeGrafter"/>
</dbReference>
<dbReference type="PANTHER" id="PTHR30158">
    <property type="entry name" value="ACRA/E-RELATED COMPONENT OF DRUG EFFLUX TRANSPORTER"/>
    <property type="match status" value="1"/>
</dbReference>
<evidence type="ECO:0000256" key="2">
    <source>
        <dbReference type="ARBA" id="ARBA00009477"/>
    </source>
</evidence>
<keyword evidence="4" id="KW-1133">Transmembrane helix</keyword>
<dbReference type="GO" id="GO:0030313">
    <property type="term" value="C:cell envelope"/>
    <property type="evidence" value="ECO:0007669"/>
    <property type="project" value="UniProtKB-SubCell"/>
</dbReference>
<dbReference type="InterPro" id="IPR006143">
    <property type="entry name" value="RND_pump_MFP"/>
</dbReference>
<dbReference type="NCBIfam" id="TIGR01730">
    <property type="entry name" value="RND_mfp"/>
    <property type="match status" value="1"/>
</dbReference>
<dbReference type="Pfam" id="PF25967">
    <property type="entry name" value="RND-MFP_C"/>
    <property type="match status" value="1"/>
</dbReference>
<keyword evidence="4" id="KW-0812">Transmembrane</keyword>
<reference evidence="10" key="1">
    <citation type="submission" date="2017-06" db="EMBL/GenBank/DDBJ databases">
        <title>Genome analysis of Fimbriiglobus ruber SP5, the first member of the order Planctomycetales with confirmed chitinolytic capability.</title>
        <authorList>
            <person name="Ravin N.V."/>
            <person name="Rakitin A.L."/>
            <person name="Ivanova A.A."/>
            <person name="Beletsky A.V."/>
            <person name="Kulichevskaya I.S."/>
            <person name="Mardanov A.V."/>
            <person name="Dedysh S.N."/>
        </authorList>
    </citation>
    <scope>NUCLEOTIDE SEQUENCE [LARGE SCALE GENOMIC DNA]</scope>
    <source>
        <strain evidence="10">SP5</strain>
    </source>
</reference>
<evidence type="ECO:0000313" key="9">
    <source>
        <dbReference type="EMBL" id="OWK36448.1"/>
    </source>
</evidence>
<evidence type="ECO:0000256" key="4">
    <source>
        <dbReference type="SAM" id="Phobius"/>
    </source>
</evidence>
<dbReference type="Pfam" id="PF25944">
    <property type="entry name" value="Beta-barrel_RND"/>
    <property type="match status" value="1"/>
</dbReference>
<dbReference type="AlphaFoldDB" id="A0A225DD41"/>
<keyword evidence="3" id="KW-0175">Coiled coil</keyword>
<dbReference type="Pfam" id="PF25876">
    <property type="entry name" value="HH_MFP_RND"/>
    <property type="match status" value="1"/>
</dbReference>
<name>A0A225DD41_9BACT</name>
<dbReference type="InterPro" id="IPR058626">
    <property type="entry name" value="MdtA-like_b-barrel"/>
</dbReference>
<feature type="domain" description="Multidrug resistance protein MdtA-like alpha-helical hairpin" evidence="5">
    <location>
        <begin position="163"/>
        <end position="230"/>
    </location>
</feature>
<feature type="domain" description="Multidrug resistance protein MdtA-like barrel-sandwich hybrid" evidence="6">
    <location>
        <begin position="122"/>
        <end position="258"/>
    </location>
</feature>
<sequence>MHNSISKTPPAHSPEALVDAATDTAVDPGVPLWTSSGGWSKKPIIWIAIGAVVVLGSAAAIFFGSPLIKTGLSESAKHDASGKKEKPAAPVKKLDVKVDVSTPVERDVIDTLDFAARMTAVNYVEVRAHVWGYLDKVNFKEGSIVKKGDVLFELDARTYENQFKQAKAMVAQAEARLRFDEEELSRMQRTVSSISKSELDKAISTRDLDQANLEQAKESVKQYQLSLEYSKITSPISGRISRYNVTTGNLVQSGDQSGGTLLTTIVSVDPIHAYFDVDEGAVLRNLNLVRDGKAKPFRELGTKVKLRLDDNGTFTREGTTDFVDNQINPKTGTLRMRASFDNKDEALAPGMFATITLPMGNKHKALMVRESALDSDQGQRVLCVLTDKNIVDRRRVVVGEKHEGLVEIVSGLRPGEKVIVKGVQLAQGGLQVDDDMQHSVAMSEDAPAQDKTGQKAAKAD</sequence>
<feature type="domain" description="Multidrug resistance protein MdtA-like beta-barrel" evidence="7">
    <location>
        <begin position="296"/>
        <end position="359"/>
    </location>
</feature>
<evidence type="ECO:0000259" key="6">
    <source>
        <dbReference type="Pfam" id="PF25917"/>
    </source>
</evidence>
<keyword evidence="10" id="KW-1185">Reference proteome</keyword>
<protein>
    <submittedName>
        <fullName evidence="9">Putative Co/Zn/Cd efflux system membrane fusion protein</fullName>
    </submittedName>
</protein>
<dbReference type="Gene3D" id="2.40.420.20">
    <property type="match status" value="1"/>
</dbReference>
<dbReference type="InterPro" id="IPR058625">
    <property type="entry name" value="MdtA-like_BSH"/>
</dbReference>
<dbReference type="GO" id="GO:0022857">
    <property type="term" value="F:transmembrane transporter activity"/>
    <property type="evidence" value="ECO:0007669"/>
    <property type="project" value="InterPro"/>
</dbReference>
<dbReference type="PANTHER" id="PTHR30158:SF10">
    <property type="entry name" value="CATION EFFLUX PUMP"/>
    <property type="match status" value="1"/>
</dbReference>
<accession>A0A225DD41</accession>
<gene>
    <name evidence="9" type="ORF">FRUB_09011</name>
</gene>
<evidence type="ECO:0000256" key="3">
    <source>
        <dbReference type="SAM" id="Coils"/>
    </source>
</evidence>
<dbReference type="GO" id="GO:0046677">
    <property type="term" value="P:response to antibiotic"/>
    <property type="evidence" value="ECO:0007669"/>
    <property type="project" value="TreeGrafter"/>
</dbReference>
<evidence type="ECO:0000313" key="10">
    <source>
        <dbReference type="Proteomes" id="UP000214646"/>
    </source>
</evidence>
<comment type="similarity">
    <text evidence="2">Belongs to the membrane fusion protein (MFP) (TC 8.A.1) family.</text>
</comment>
<keyword evidence="4" id="KW-0472">Membrane</keyword>
<comment type="subcellular location">
    <subcellularLocation>
        <location evidence="1">Cell envelope</location>
    </subcellularLocation>
</comment>
<feature type="transmembrane region" description="Helical" evidence="4">
    <location>
        <begin position="44"/>
        <end position="68"/>
    </location>
</feature>
<evidence type="ECO:0000259" key="7">
    <source>
        <dbReference type="Pfam" id="PF25944"/>
    </source>
</evidence>
<evidence type="ECO:0000256" key="1">
    <source>
        <dbReference type="ARBA" id="ARBA00004196"/>
    </source>
</evidence>
<dbReference type="InterPro" id="IPR058627">
    <property type="entry name" value="MdtA-like_C"/>
</dbReference>
<feature type="coiled-coil region" evidence="3">
    <location>
        <begin position="156"/>
        <end position="190"/>
    </location>
</feature>
<feature type="domain" description="Multidrug resistance protein MdtA-like C-terminal permuted SH3" evidence="8">
    <location>
        <begin position="371"/>
        <end position="424"/>
    </location>
</feature>
<proteinExistence type="inferred from homology"/>
<dbReference type="Pfam" id="PF25917">
    <property type="entry name" value="BSH_RND"/>
    <property type="match status" value="1"/>
</dbReference>
<dbReference type="Proteomes" id="UP000214646">
    <property type="component" value="Unassembled WGS sequence"/>
</dbReference>
<dbReference type="EMBL" id="NIDE01000017">
    <property type="protein sequence ID" value="OWK36448.1"/>
    <property type="molecule type" value="Genomic_DNA"/>
</dbReference>
<dbReference type="SUPFAM" id="SSF111369">
    <property type="entry name" value="HlyD-like secretion proteins"/>
    <property type="match status" value="1"/>
</dbReference>
<comment type="caution">
    <text evidence="9">The sequence shown here is derived from an EMBL/GenBank/DDBJ whole genome shotgun (WGS) entry which is preliminary data.</text>
</comment>
<dbReference type="Gene3D" id="2.40.30.170">
    <property type="match status" value="1"/>
</dbReference>
<dbReference type="Gene3D" id="1.10.287.470">
    <property type="entry name" value="Helix hairpin bin"/>
    <property type="match status" value="1"/>
</dbReference>
<evidence type="ECO:0000259" key="8">
    <source>
        <dbReference type="Pfam" id="PF25967"/>
    </source>
</evidence>
<evidence type="ECO:0000259" key="5">
    <source>
        <dbReference type="Pfam" id="PF25876"/>
    </source>
</evidence>
<dbReference type="InterPro" id="IPR058624">
    <property type="entry name" value="MdtA-like_HH"/>
</dbReference>